<evidence type="ECO:0000313" key="2">
    <source>
        <dbReference type="Proteomes" id="UP001597059"/>
    </source>
</evidence>
<dbReference type="Proteomes" id="UP001597059">
    <property type="component" value="Unassembled WGS sequence"/>
</dbReference>
<evidence type="ECO:0000313" key="1">
    <source>
        <dbReference type="EMBL" id="MFD1382551.1"/>
    </source>
</evidence>
<dbReference type="EMBL" id="JBHTMN010000004">
    <property type="protein sequence ID" value="MFD1382551.1"/>
    <property type="molecule type" value="Genomic_DNA"/>
</dbReference>
<reference evidence="2" key="1">
    <citation type="journal article" date="2019" name="Int. J. Syst. Evol. Microbiol.">
        <title>The Global Catalogue of Microorganisms (GCM) 10K type strain sequencing project: providing services to taxonomists for standard genome sequencing and annotation.</title>
        <authorList>
            <consortium name="The Broad Institute Genomics Platform"/>
            <consortium name="The Broad Institute Genome Sequencing Center for Infectious Disease"/>
            <person name="Wu L."/>
            <person name="Ma J."/>
        </authorList>
    </citation>
    <scope>NUCLEOTIDE SEQUENCE [LARGE SCALE GENOMIC DNA]</scope>
    <source>
        <strain evidence="2">JCM 30774</strain>
    </source>
</reference>
<keyword evidence="2" id="KW-1185">Reference proteome</keyword>
<dbReference type="Pfam" id="PF08907">
    <property type="entry name" value="DUF1853"/>
    <property type="match status" value="1"/>
</dbReference>
<organism evidence="1 2">
    <name type="scientific">Rhodanobacter aciditrophus</name>
    <dbReference type="NCBI Taxonomy" id="1623218"/>
    <lineage>
        <taxon>Bacteria</taxon>
        <taxon>Pseudomonadati</taxon>
        <taxon>Pseudomonadota</taxon>
        <taxon>Gammaproteobacteria</taxon>
        <taxon>Lysobacterales</taxon>
        <taxon>Rhodanobacteraceae</taxon>
        <taxon>Rhodanobacter</taxon>
    </lineage>
</organism>
<name>A0ABW4AY20_9GAMM</name>
<sequence>MLSVAPQQYLNDLKWLLVGQEVITADKPFKDFLKPDWQDIFGALVTDPEPLVEHMRAAKSHFLGTYFEQLFSFAVLRFSQLTILAEHEQVYDDKRTLGEVDLVAKDMTGKIWLFEVALKFYLERPDLAPNDWIGPNKNDNLLKKTTHARTHQLKILETGAGRHWLTTLTGFETYCSNLLIFGRLFPKMNVPSEESITKLHTECGWMYLRDLPCWADWLEALHVANKPNWITPSDIEKSEFTDVQALHDALEQVFENDSRPQLISCQIRKTPYENTLFWIFICPNSW</sequence>
<comment type="caution">
    <text evidence="1">The sequence shown here is derived from an EMBL/GenBank/DDBJ whole genome shotgun (WGS) entry which is preliminary data.</text>
</comment>
<protein>
    <submittedName>
        <fullName evidence="1">DUF1853 family protein</fullName>
    </submittedName>
</protein>
<dbReference type="InterPro" id="IPR015003">
    <property type="entry name" value="DUF1853"/>
</dbReference>
<proteinExistence type="predicted"/>
<gene>
    <name evidence="1" type="ORF">ACFQ45_04195</name>
</gene>
<accession>A0ABW4AY20</accession>
<dbReference type="RefSeq" id="WP_377365635.1">
    <property type="nucleotide sequence ID" value="NZ_JBHTMN010000004.1"/>
</dbReference>